<dbReference type="Pfam" id="PF24764">
    <property type="entry name" value="rva_4"/>
    <property type="match status" value="1"/>
</dbReference>
<evidence type="ECO:0000313" key="2">
    <source>
        <dbReference type="EMBL" id="KAJ4466608.1"/>
    </source>
</evidence>
<dbReference type="InterPro" id="IPR058913">
    <property type="entry name" value="Integrase_dom_put"/>
</dbReference>
<accession>A0A9W8ZUJ7</accession>
<reference evidence="2" key="2">
    <citation type="journal article" date="2023" name="Proc. Natl. Acad. Sci. U.S.A.">
        <title>A global phylogenomic analysis of the shiitake genus Lentinula.</title>
        <authorList>
            <person name="Sierra-Patev S."/>
            <person name="Min B."/>
            <person name="Naranjo-Ortiz M."/>
            <person name="Looney B."/>
            <person name="Konkel Z."/>
            <person name="Slot J.C."/>
            <person name="Sakamoto Y."/>
            <person name="Steenwyk J.L."/>
            <person name="Rokas A."/>
            <person name="Carro J."/>
            <person name="Camarero S."/>
            <person name="Ferreira P."/>
            <person name="Molpeceres G."/>
            <person name="Ruiz-Duenas F.J."/>
            <person name="Serrano A."/>
            <person name="Henrissat B."/>
            <person name="Drula E."/>
            <person name="Hughes K.W."/>
            <person name="Mata J.L."/>
            <person name="Ishikawa N.K."/>
            <person name="Vargas-Isla R."/>
            <person name="Ushijima S."/>
            <person name="Smith C.A."/>
            <person name="Donoghue J."/>
            <person name="Ahrendt S."/>
            <person name="Andreopoulos W."/>
            <person name="He G."/>
            <person name="LaButti K."/>
            <person name="Lipzen A."/>
            <person name="Ng V."/>
            <person name="Riley R."/>
            <person name="Sandor L."/>
            <person name="Barry K."/>
            <person name="Martinez A.T."/>
            <person name="Xiao Y."/>
            <person name="Gibbons J.G."/>
            <person name="Terashima K."/>
            <person name="Grigoriev I.V."/>
            <person name="Hibbett D."/>
        </authorList>
    </citation>
    <scope>NUCLEOTIDE SEQUENCE</scope>
    <source>
        <strain evidence="2">Sp2 HRB7682 ss15</strain>
    </source>
</reference>
<dbReference type="Proteomes" id="UP001150238">
    <property type="component" value="Unassembled WGS sequence"/>
</dbReference>
<evidence type="ECO:0000259" key="1">
    <source>
        <dbReference type="Pfam" id="PF24764"/>
    </source>
</evidence>
<reference evidence="2" key="1">
    <citation type="submission" date="2022-08" db="EMBL/GenBank/DDBJ databases">
        <authorList>
            <consortium name="DOE Joint Genome Institute"/>
            <person name="Min B."/>
            <person name="Riley R."/>
            <person name="Sierra-Patev S."/>
            <person name="Naranjo-Ortiz M."/>
            <person name="Looney B."/>
            <person name="Konkel Z."/>
            <person name="Slot J.C."/>
            <person name="Sakamoto Y."/>
            <person name="Steenwyk J.L."/>
            <person name="Rokas A."/>
            <person name="Carro J."/>
            <person name="Camarero S."/>
            <person name="Ferreira P."/>
            <person name="Molpeceres G."/>
            <person name="Ruiz-Duenas F.J."/>
            <person name="Serrano A."/>
            <person name="Henrissat B."/>
            <person name="Drula E."/>
            <person name="Hughes K.W."/>
            <person name="Mata J.L."/>
            <person name="Ishikawa N.K."/>
            <person name="Vargas-Isla R."/>
            <person name="Ushijima S."/>
            <person name="Smith C.A."/>
            <person name="Ahrendt S."/>
            <person name="Andreopoulos W."/>
            <person name="He G."/>
            <person name="Labutti K."/>
            <person name="Lipzen A."/>
            <person name="Ng V."/>
            <person name="Sandor L."/>
            <person name="Barry K."/>
            <person name="Martinez A.T."/>
            <person name="Xiao Y."/>
            <person name="Gibbons J.G."/>
            <person name="Terashima K."/>
            <person name="Hibbett D.S."/>
            <person name="Grigoriev I.V."/>
        </authorList>
    </citation>
    <scope>NUCLEOTIDE SEQUENCE</scope>
    <source>
        <strain evidence="2">Sp2 HRB7682 ss15</strain>
    </source>
</reference>
<sequence length="411" mass="47437">QHTSESIKPIVEELRPMFPNAGIKEMKSLLFHERDMAVSKHVLIAYFKKYEPHLIKARKARRLKRKQFIAAGVNDLYTMDQHDKWKYKLGLCLHICLDPFTGVIKWLKIWWNNSNPVLIVSYYIEAVRANKGVTCLVTQSDAGTENVGVANAHTTLRHYQDPSLEGTIQHRYMLDKKNVMPEIEWSQLRRRWTPGFEDLMDYGVAQGWYSRTNTLENLVFRWVFIPWLQAELDIYRDRRNNTIKRHDKNKVLPHGVPAHIESSPESYGSFNFGVQVEDMHIAAVEKVFAPTDHPVFQLVPSSFAEMISQFYAELGSPQITRSNVWDVYNGLLSKFRGDIQSISTERIKEWEENCTIAQDDEWGRNSIEKMAGEPLSKVPGYWGGVNGGSGPGMWNGLRYKYLLTNDEPQSA</sequence>
<dbReference type="EMBL" id="JANVFS010000044">
    <property type="protein sequence ID" value="KAJ4466608.1"/>
    <property type="molecule type" value="Genomic_DNA"/>
</dbReference>
<feature type="domain" description="Integrase core" evidence="1">
    <location>
        <begin position="72"/>
        <end position="250"/>
    </location>
</feature>
<dbReference type="PANTHER" id="PTHR46177">
    <property type="entry name" value="INTEGRASE CATALYTIC DOMAIN-CONTAINING PROTEIN"/>
    <property type="match status" value="1"/>
</dbReference>
<protein>
    <recommendedName>
        <fullName evidence="1">Integrase core domain-containing protein</fullName>
    </recommendedName>
</protein>
<comment type="caution">
    <text evidence="2">The sequence shown here is derived from an EMBL/GenBank/DDBJ whole genome shotgun (WGS) entry which is preliminary data.</text>
</comment>
<evidence type="ECO:0000313" key="3">
    <source>
        <dbReference type="Proteomes" id="UP001150238"/>
    </source>
</evidence>
<organism evidence="2 3">
    <name type="scientific">Lentinula lateritia</name>
    <dbReference type="NCBI Taxonomy" id="40482"/>
    <lineage>
        <taxon>Eukaryota</taxon>
        <taxon>Fungi</taxon>
        <taxon>Dikarya</taxon>
        <taxon>Basidiomycota</taxon>
        <taxon>Agaricomycotina</taxon>
        <taxon>Agaricomycetes</taxon>
        <taxon>Agaricomycetidae</taxon>
        <taxon>Agaricales</taxon>
        <taxon>Marasmiineae</taxon>
        <taxon>Omphalotaceae</taxon>
        <taxon>Lentinula</taxon>
    </lineage>
</organism>
<gene>
    <name evidence="2" type="ORF">C8J55DRAFT_439669</name>
</gene>
<dbReference type="PANTHER" id="PTHR46177:SF1">
    <property type="entry name" value="INTEGRASE CATALYTIC DOMAIN-CONTAINING PROTEIN"/>
    <property type="match status" value="1"/>
</dbReference>
<name>A0A9W8ZUJ7_9AGAR</name>
<dbReference type="AlphaFoldDB" id="A0A9W8ZUJ7"/>
<proteinExistence type="predicted"/>
<feature type="non-terminal residue" evidence="2">
    <location>
        <position position="411"/>
    </location>
</feature>